<organism evidence="3 4">
    <name type="scientific">Verticillium nonalfalfae</name>
    <dbReference type="NCBI Taxonomy" id="1051616"/>
    <lineage>
        <taxon>Eukaryota</taxon>
        <taxon>Fungi</taxon>
        <taxon>Dikarya</taxon>
        <taxon>Ascomycota</taxon>
        <taxon>Pezizomycotina</taxon>
        <taxon>Sordariomycetes</taxon>
        <taxon>Hypocreomycetidae</taxon>
        <taxon>Glomerellales</taxon>
        <taxon>Plectosphaerellaceae</taxon>
        <taxon>Verticillium</taxon>
    </lineage>
</organism>
<dbReference type="InterPro" id="IPR011893">
    <property type="entry name" value="Selenoprotein_Rdx-typ"/>
</dbReference>
<dbReference type="AlphaFoldDB" id="A0A3M9YAZ4"/>
<evidence type="ECO:0000313" key="3">
    <source>
        <dbReference type="EMBL" id="RNJ56936.1"/>
    </source>
</evidence>
<dbReference type="PANTHER" id="PTHR36417">
    <property type="entry name" value="SELENOPROTEIN DOMAIN PROTEIN (AFU_ORTHOLOGUE AFUA_1G05220)"/>
    <property type="match status" value="1"/>
</dbReference>
<dbReference type="RefSeq" id="XP_028495094.1">
    <property type="nucleotide sequence ID" value="XM_028640708.1"/>
</dbReference>
<keyword evidence="4" id="KW-1185">Reference proteome</keyword>
<dbReference type="EMBL" id="RBVV01000048">
    <property type="protein sequence ID" value="RNJ56936.1"/>
    <property type="molecule type" value="Genomic_DNA"/>
</dbReference>
<comment type="caution">
    <text evidence="3">The sequence shown here is derived from an EMBL/GenBank/DDBJ whole genome shotgun (WGS) entry which is preliminary data.</text>
</comment>
<name>A0A3M9YAZ4_9PEZI</name>
<reference evidence="3 4" key="1">
    <citation type="submission" date="2018-10" db="EMBL/GenBank/DDBJ databases">
        <title>Genome sequence of Verticillium nonalfalfae VnAa140.</title>
        <authorList>
            <person name="Stajich J.E."/>
            <person name="Kasson M.T."/>
        </authorList>
    </citation>
    <scope>NUCLEOTIDE SEQUENCE [LARGE SCALE GENOMIC DNA]</scope>
    <source>
        <strain evidence="3 4">VnAa140</strain>
    </source>
</reference>
<proteinExistence type="predicted"/>
<sequence length="280" mass="29059">MADEPLTSAAATATTATTTAADPPPPVTHPESDAQAAPLPLPRIAIRFCTQCKWMLRAAYVSKDTTSLPNVITAQISESQTSTDDIHIVPVTDRKPTPPHQFAQELLSTFSTSLGEVALIPSTGGTFTVTITTAADADPASTSTKTLWDRKTDGGFPETKELKRRVRDVIDPSRNLGHVDRDHARPAHAPASADAVAMPSTTSTGATAEAPAQSQGAALDDEARSRISAARTNKGQAAPSGVDGASLVSELKGPGPAQTQAQASREGQTGEAKAVCEDCV</sequence>
<dbReference type="Gene3D" id="3.40.30.10">
    <property type="entry name" value="Glutaredoxin"/>
    <property type="match status" value="1"/>
</dbReference>
<feature type="compositionally biased region" description="Low complexity" evidence="2">
    <location>
        <begin position="7"/>
        <end position="21"/>
    </location>
</feature>
<dbReference type="SUPFAM" id="SSF52833">
    <property type="entry name" value="Thioredoxin-like"/>
    <property type="match status" value="1"/>
</dbReference>
<feature type="region of interest" description="Disordered" evidence="2">
    <location>
        <begin position="1"/>
        <end position="35"/>
    </location>
</feature>
<dbReference type="PANTHER" id="PTHR36417:SF2">
    <property type="entry name" value="SELENOPROTEIN DOMAIN PROTEIN (AFU_ORTHOLOGUE AFUA_1G05220)"/>
    <property type="match status" value="1"/>
</dbReference>
<gene>
    <name evidence="3" type="ORF">D7B24_006581</name>
</gene>
<dbReference type="Pfam" id="PF10262">
    <property type="entry name" value="Rdx"/>
    <property type="match status" value="2"/>
</dbReference>
<dbReference type="GeneID" id="39610270"/>
<evidence type="ECO:0000256" key="2">
    <source>
        <dbReference type="SAM" id="MobiDB-lite"/>
    </source>
</evidence>
<evidence type="ECO:0008006" key="5">
    <source>
        <dbReference type="Google" id="ProtNLM"/>
    </source>
</evidence>
<dbReference type="Proteomes" id="UP000267145">
    <property type="component" value="Unassembled WGS sequence"/>
</dbReference>
<evidence type="ECO:0000256" key="1">
    <source>
        <dbReference type="ARBA" id="ARBA00023284"/>
    </source>
</evidence>
<protein>
    <recommendedName>
        <fullName evidence="5">SelT/selW/selH selenoprotein domain-containing protein</fullName>
    </recommendedName>
</protein>
<feature type="compositionally biased region" description="Polar residues" evidence="2">
    <location>
        <begin position="199"/>
        <end position="216"/>
    </location>
</feature>
<keyword evidence="1" id="KW-0676">Redox-active center</keyword>
<feature type="compositionally biased region" description="Low complexity" evidence="2">
    <location>
        <begin position="187"/>
        <end position="197"/>
    </location>
</feature>
<accession>A0A3M9YAZ4</accession>
<dbReference type="InterPro" id="IPR036249">
    <property type="entry name" value="Thioredoxin-like_sf"/>
</dbReference>
<evidence type="ECO:0000313" key="4">
    <source>
        <dbReference type="Proteomes" id="UP000267145"/>
    </source>
</evidence>
<feature type="region of interest" description="Disordered" evidence="2">
    <location>
        <begin position="165"/>
        <end position="280"/>
    </location>
</feature>
<feature type="compositionally biased region" description="Polar residues" evidence="2">
    <location>
        <begin position="257"/>
        <end position="267"/>
    </location>
</feature>
<feature type="compositionally biased region" description="Basic and acidic residues" evidence="2">
    <location>
        <begin position="165"/>
        <end position="185"/>
    </location>
</feature>